<organism evidence="1">
    <name type="scientific">viral metagenome</name>
    <dbReference type="NCBI Taxonomy" id="1070528"/>
    <lineage>
        <taxon>unclassified sequences</taxon>
        <taxon>metagenomes</taxon>
        <taxon>organismal metagenomes</taxon>
    </lineage>
</organism>
<dbReference type="EMBL" id="MN740593">
    <property type="protein sequence ID" value="QHS77853.1"/>
    <property type="molecule type" value="Genomic_DNA"/>
</dbReference>
<accession>A0A6C0AEI6</accession>
<reference evidence="1" key="1">
    <citation type="journal article" date="2020" name="Nature">
        <title>Giant virus diversity and host interactions through global metagenomics.</title>
        <authorList>
            <person name="Schulz F."/>
            <person name="Roux S."/>
            <person name="Paez-Espino D."/>
            <person name="Jungbluth S."/>
            <person name="Walsh D.A."/>
            <person name="Denef V.J."/>
            <person name="McMahon K.D."/>
            <person name="Konstantinidis K.T."/>
            <person name="Eloe-Fadrosh E.A."/>
            <person name="Kyrpides N.C."/>
            <person name="Woyke T."/>
        </authorList>
    </citation>
    <scope>NUCLEOTIDE SEQUENCE</scope>
    <source>
        <strain evidence="1">GVMAG-S-1021933-23</strain>
    </source>
</reference>
<dbReference type="AlphaFoldDB" id="A0A6C0AEI6"/>
<name>A0A6C0AEI6_9ZZZZ</name>
<proteinExistence type="predicted"/>
<sequence>MGRAIQIKTVQAKINFNEFITKHSAEVDEDKLEVWMNLLKMQDTDNKGFYSLKKGYKYPQFINSLSEQLKFLYSLKKEAIGFDLHVYPPYTGNSRNVNFNIPNAKMNIVSRIVVTFGAAENFSIVVNQLGHTVESSIFLKRKESFGANLGVVSSLEMSFNTALSAIKPAGPRGGRTSMLYKSPAKRTVLVFDFHLDNEVFSNEIISKVTQKQESKETDKLIEELNYDENIEDFLDELNLSEKINDEDVEDIIY</sequence>
<evidence type="ECO:0000313" key="1">
    <source>
        <dbReference type="EMBL" id="QHS77853.1"/>
    </source>
</evidence>
<protein>
    <submittedName>
        <fullName evidence="1">Uncharacterized protein</fullName>
    </submittedName>
</protein>